<sequence length="96" mass="10169">MTPIPVSPPSSPPAVESARRAELRETAMALEATFLSLMLKDAGLAPQAGPFGGGAGEDQFASLMRDERARQLVEAGGIGLTEQIFDALMKREARNV</sequence>
<dbReference type="AlphaFoldDB" id="A0A1H8L6J0"/>
<accession>A0A1H8L6J0</accession>
<evidence type="ECO:0000259" key="2">
    <source>
        <dbReference type="Pfam" id="PF10135"/>
    </source>
</evidence>
<evidence type="ECO:0000256" key="1">
    <source>
        <dbReference type="SAM" id="MobiDB-lite"/>
    </source>
</evidence>
<feature type="region of interest" description="Disordered" evidence="1">
    <location>
        <begin position="1"/>
        <end position="20"/>
    </location>
</feature>
<organism evidence="3 4">
    <name type="scientific">Palleronia pelagia</name>
    <dbReference type="NCBI Taxonomy" id="387096"/>
    <lineage>
        <taxon>Bacteria</taxon>
        <taxon>Pseudomonadati</taxon>
        <taxon>Pseudomonadota</taxon>
        <taxon>Alphaproteobacteria</taxon>
        <taxon>Rhodobacterales</taxon>
        <taxon>Roseobacteraceae</taxon>
        <taxon>Palleronia</taxon>
    </lineage>
</organism>
<feature type="compositionally biased region" description="Pro residues" evidence="1">
    <location>
        <begin position="1"/>
        <end position="12"/>
    </location>
</feature>
<name>A0A1H8L6J0_9RHOB</name>
<dbReference type="Pfam" id="PF10135">
    <property type="entry name" value="Rod-binding"/>
    <property type="match status" value="1"/>
</dbReference>
<dbReference type="Proteomes" id="UP000199372">
    <property type="component" value="Unassembled WGS sequence"/>
</dbReference>
<reference evidence="4" key="1">
    <citation type="submission" date="2016-10" db="EMBL/GenBank/DDBJ databases">
        <authorList>
            <person name="Varghese N."/>
            <person name="Submissions S."/>
        </authorList>
    </citation>
    <scope>NUCLEOTIDE SEQUENCE [LARGE SCALE GENOMIC DNA]</scope>
    <source>
        <strain evidence="4">DSM 26893</strain>
    </source>
</reference>
<dbReference type="InterPro" id="IPR019301">
    <property type="entry name" value="Flagellar_prot_FlgJ_N"/>
</dbReference>
<evidence type="ECO:0000313" key="4">
    <source>
        <dbReference type="Proteomes" id="UP000199372"/>
    </source>
</evidence>
<protein>
    <submittedName>
        <fullName evidence="3">Rod binding protein</fullName>
    </submittedName>
</protein>
<dbReference type="OrthoDB" id="7690273at2"/>
<proteinExistence type="predicted"/>
<evidence type="ECO:0000313" key="3">
    <source>
        <dbReference type="EMBL" id="SEO00699.1"/>
    </source>
</evidence>
<dbReference type="RefSeq" id="WP_073127666.1">
    <property type="nucleotide sequence ID" value="NZ_FOCM01000009.1"/>
</dbReference>
<keyword evidence="4" id="KW-1185">Reference proteome</keyword>
<gene>
    <name evidence="3" type="ORF">SAMN04488011_109105</name>
</gene>
<dbReference type="EMBL" id="FOCM01000009">
    <property type="protein sequence ID" value="SEO00699.1"/>
    <property type="molecule type" value="Genomic_DNA"/>
</dbReference>
<feature type="domain" description="Flagellar protein FlgJ N-terminal" evidence="2">
    <location>
        <begin position="45"/>
        <end position="85"/>
    </location>
</feature>